<evidence type="ECO:0000256" key="1">
    <source>
        <dbReference type="SAM" id="MobiDB-lite"/>
    </source>
</evidence>
<feature type="compositionally biased region" description="Low complexity" evidence="1">
    <location>
        <begin position="252"/>
        <end position="272"/>
    </location>
</feature>
<evidence type="ECO:0000313" key="3">
    <source>
        <dbReference type="Proteomes" id="UP000245771"/>
    </source>
</evidence>
<gene>
    <name evidence="2" type="ORF">FA14DRAFT_182638</name>
</gene>
<feature type="compositionally biased region" description="Low complexity" evidence="1">
    <location>
        <begin position="334"/>
        <end position="384"/>
    </location>
</feature>
<feature type="region of interest" description="Disordered" evidence="1">
    <location>
        <begin position="1"/>
        <end position="513"/>
    </location>
</feature>
<reference evidence="2 3" key="1">
    <citation type="journal article" date="2018" name="Mol. Biol. Evol.">
        <title>Broad Genomic Sampling Reveals a Smut Pathogenic Ancestry of the Fungal Clade Ustilaginomycotina.</title>
        <authorList>
            <person name="Kijpornyongpan T."/>
            <person name="Mondo S.J."/>
            <person name="Barry K."/>
            <person name="Sandor L."/>
            <person name="Lee J."/>
            <person name="Lipzen A."/>
            <person name="Pangilinan J."/>
            <person name="LaButti K."/>
            <person name="Hainaut M."/>
            <person name="Henrissat B."/>
            <person name="Grigoriev I.V."/>
            <person name="Spatafora J.W."/>
            <person name="Aime M.C."/>
        </authorList>
    </citation>
    <scope>NUCLEOTIDE SEQUENCE [LARGE SCALE GENOMIC DNA]</scope>
    <source>
        <strain evidence="2 3">MCA 3882</strain>
    </source>
</reference>
<name>A0A316V5U5_9BASI</name>
<feature type="compositionally biased region" description="Polar residues" evidence="1">
    <location>
        <begin position="273"/>
        <end position="288"/>
    </location>
</feature>
<dbReference type="InterPro" id="IPR011333">
    <property type="entry name" value="SKP1/BTB/POZ_sf"/>
</dbReference>
<feature type="compositionally biased region" description="Basic and acidic residues" evidence="1">
    <location>
        <begin position="240"/>
        <end position="251"/>
    </location>
</feature>
<dbReference type="EMBL" id="KZ819607">
    <property type="protein sequence ID" value="PWN31851.1"/>
    <property type="molecule type" value="Genomic_DNA"/>
</dbReference>
<feature type="compositionally biased region" description="Polar residues" evidence="1">
    <location>
        <begin position="428"/>
        <end position="453"/>
    </location>
</feature>
<dbReference type="OrthoDB" id="3184970at2759"/>
<keyword evidence="3" id="KW-1185">Reference proteome</keyword>
<feature type="compositionally biased region" description="Polar residues" evidence="1">
    <location>
        <begin position="315"/>
        <end position="333"/>
    </location>
</feature>
<feature type="compositionally biased region" description="Polar residues" evidence="1">
    <location>
        <begin position="182"/>
        <end position="199"/>
    </location>
</feature>
<dbReference type="InParanoid" id="A0A316V5U5"/>
<evidence type="ECO:0000313" key="2">
    <source>
        <dbReference type="EMBL" id="PWN31851.1"/>
    </source>
</evidence>
<accession>A0A316V5U5</accession>
<organism evidence="2 3">
    <name type="scientific">Meira miltonrushii</name>
    <dbReference type="NCBI Taxonomy" id="1280837"/>
    <lineage>
        <taxon>Eukaryota</taxon>
        <taxon>Fungi</taxon>
        <taxon>Dikarya</taxon>
        <taxon>Basidiomycota</taxon>
        <taxon>Ustilaginomycotina</taxon>
        <taxon>Exobasidiomycetes</taxon>
        <taxon>Exobasidiales</taxon>
        <taxon>Brachybasidiaceae</taxon>
        <taxon>Meira</taxon>
    </lineage>
</organism>
<protein>
    <recommendedName>
        <fullName evidence="4">BTB domain-containing protein</fullName>
    </recommendedName>
</protein>
<feature type="compositionally biased region" description="Low complexity" evidence="1">
    <location>
        <begin position="392"/>
        <end position="427"/>
    </location>
</feature>
<dbReference type="AlphaFoldDB" id="A0A316V5U5"/>
<sequence>MFSRLRQASNNGESQNTSGGGGGGYGNNTSSYNSNSNSNSNGGNQTSSYNSGTNNTSGYNSNTNANSNNNNSSGGYGNQSSNNNTSSYNTPSSNNNSGSYNSSNNYSSNDTYDTYNSTTSHSRTNSGSNNDSKANNNSNNKNSSSGYQSGYSNDHGRKEPSETGQSTASSVFSSSNAGAQSNVSAATSVSTGYGSNNHKGSPKKPSYQQLGSKMDTIKDEGTDTYGSSNVNNNEPSTASARRDTLYEDANEHVGGNNSNNRNQQQQNNESVNKTSANIQSWQQTSAHISSTTTNKGSNTGNSGRDSNSNSGGNGTKMTYSSSNNGKTNNDSHQSNARENSNANNNNSSYGKSTSNNNQSHGSSGNNQSYGSGGNNQSSHGSSGNHDSHAHGNKQSNNKSSRNLSSSGRSNSGKSASGRSNSGKGRSSPRQSEQQQHVGSKGTTTYNSNGTAQHLDTHTRTASNTGYGSSTTSNNSTGNKNSQDPIAQAGDFNDPNAENVFLSSESGSGSTRSPVVRFRIHTANLRVHSPVLTKKTEQESQKEHQLEEDSATLKHLFSLMYNRDSPILEPNDWQMVLRLARCAQKYDVVRAKERAIAYFTKNEQSGALSPFMTYAFAVQYNLPTLEAAAAERSVRYDVNKIPELIFNMMGFTAFQRLASFHAKRQEYYQDMLNALSIDPKEVADQCYQTGGVCVVTPLARLKQTLAWPRQVGRDASKRAPEPADVLRKIITEIGQIDCGTCAKALVEAGLAIQHTLETLPSYSQDDQS</sequence>
<dbReference type="Gene3D" id="3.30.710.10">
    <property type="entry name" value="Potassium Channel Kv1.1, Chain A"/>
    <property type="match status" value="1"/>
</dbReference>
<dbReference type="Proteomes" id="UP000245771">
    <property type="component" value="Unassembled WGS sequence"/>
</dbReference>
<dbReference type="RefSeq" id="XP_025352153.1">
    <property type="nucleotide sequence ID" value="XM_025501230.1"/>
</dbReference>
<feature type="compositionally biased region" description="Low complexity" evidence="1">
    <location>
        <begin position="27"/>
        <end position="153"/>
    </location>
</feature>
<feature type="compositionally biased region" description="Polar residues" evidence="1">
    <location>
        <begin position="224"/>
        <end position="239"/>
    </location>
</feature>
<dbReference type="GeneID" id="37023011"/>
<feature type="compositionally biased region" description="Low complexity" evidence="1">
    <location>
        <begin position="166"/>
        <end position="181"/>
    </location>
</feature>
<feature type="compositionally biased region" description="Low complexity" evidence="1">
    <location>
        <begin position="460"/>
        <end position="481"/>
    </location>
</feature>
<feature type="compositionally biased region" description="Low complexity" evidence="1">
    <location>
        <begin position="289"/>
        <end position="310"/>
    </location>
</feature>
<feature type="compositionally biased region" description="Low complexity" evidence="1">
    <location>
        <begin position="502"/>
        <end position="512"/>
    </location>
</feature>
<proteinExistence type="predicted"/>
<evidence type="ECO:0008006" key="4">
    <source>
        <dbReference type="Google" id="ProtNLM"/>
    </source>
</evidence>